<accession>A0A857N3P7</accession>
<dbReference type="PANTHER" id="PTHR21137">
    <property type="entry name" value="ODORANT RECEPTOR"/>
    <property type="match status" value="1"/>
</dbReference>
<evidence type="ECO:0000256" key="8">
    <source>
        <dbReference type="ARBA" id="ARBA00023170"/>
    </source>
</evidence>
<dbReference type="EMBL" id="MK749051">
    <property type="protein sequence ID" value="QHN69148.1"/>
    <property type="molecule type" value="mRNA"/>
</dbReference>
<keyword evidence="9 10" id="KW-0807">Transducer</keyword>
<keyword evidence="7 10" id="KW-0472">Membrane</keyword>
<comment type="subcellular location">
    <subcellularLocation>
        <location evidence="1 10">Cell membrane</location>
        <topology evidence="1 10">Multi-pass membrane protein</topology>
    </subcellularLocation>
</comment>
<dbReference type="AlphaFoldDB" id="A0A857N3P7"/>
<dbReference type="GO" id="GO:0004984">
    <property type="term" value="F:olfactory receptor activity"/>
    <property type="evidence" value="ECO:0007669"/>
    <property type="project" value="InterPro"/>
</dbReference>
<evidence type="ECO:0000256" key="1">
    <source>
        <dbReference type="ARBA" id="ARBA00004651"/>
    </source>
</evidence>
<evidence type="ECO:0000256" key="2">
    <source>
        <dbReference type="ARBA" id="ARBA00022475"/>
    </source>
</evidence>
<dbReference type="PANTHER" id="PTHR21137:SF35">
    <property type="entry name" value="ODORANT RECEPTOR 19A-RELATED"/>
    <property type="match status" value="1"/>
</dbReference>
<comment type="caution">
    <text evidence="10">Lacks conserved residue(s) required for the propagation of feature annotation.</text>
</comment>
<evidence type="ECO:0000256" key="4">
    <source>
        <dbReference type="ARBA" id="ARBA00022692"/>
    </source>
</evidence>
<evidence type="ECO:0000256" key="7">
    <source>
        <dbReference type="ARBA" id="ARBA00023136"/>
    </source>
</evidence>
<feature type="transmembrane region" description="Helical" evidence="10">
    <location>
        <begin position="151"/>
        <end position="177"/>
    </location>
</feature>
<dbReference type="GO" id="GO:0005886">
    <property type="term" value="C:plasma membrane"/>
    <property type="evidence" value="ECO:0007669"/>
    <property type="project" value="UniProtKB-SubCell"/>
</dbReference>
<keyword evidence="6 10" id="KW-1133">Transmembrane helix</keyword>
<sequence length="429" mass="49384">MSRSQQGNDSKSGVSYSVDGVMETSMNASRDLEFAIEWNRFILRIVGIWPDEESSKSTRRELKFSFILATFVLFSFFCLPQIISLVMVWGNLDLMIENLLTANVGIASLLELIIAWYNGKVLKLLLTHVIEDWMMPKSEQERQMMLKNARIARTLCIGCLFLIQATLITFITARIIVIQNQVVENSTNFTRELICQSYFPYDTRNSPNFELTCFGQCLACFYITISYCGIDTFITMLVLHVCAQFTNLRYGLKNLVEMGSKNRMEFRKKLAIIVVKHERLNRFAESMEESFNHMFLIQILSSTIQFCSQGYQVFAVLNSKEGQFSLYQLIFLIVFVTCILSQLFIYCYAGEKLNVESSLVGYAAYECEWYNLSVPEARDLMFVMMRAREPLQITAGKFCSFSFSLFCDILKTSLGYLSVLLTIKKQSEE</sequence>
<feature type="transmembrane region" description="Helical" evidence="10">
    <location>
        <begin position="64"/>
        <end position="87"/>
    </location>
</feature>
<keyword evidence="8 10" id="KW-0675">Receptor</keyword>
<dbReference type="GO" id="GO:0005549">
    <property type="term" value="F:odorant binding"/>
    <property type="evidence" value="ECO:0007669"/>
    <property type="project" value="InterPro"/>
</dbReference>
<feature type="transmembrane region" description="Helical" evidence="10">
    <location>
        <begin position="99"/>
        <end position="117"/>
    </location>
</feature>
<proteinExistence type="evidence at transcript level"/>
<name>A0A857N3P7_9HYME</name>
<keyword evidence="2" id="KW-1003">Cell membrane</keyword>
<keyword evidence="4 10" id="KW-0812">Transmembrane</keyword>
<organism evidence="11">
    <name type="scientific">Sirex nitobei</name>
    <dbReference type="NCBI Taxonomy" id="1602346"/>
    <lineage>
        <taxon>Eukaryota</taxon>
        <taxon>Metazoa</taxon>
        <taxon>Ecdysozoa</taxon>
        <taxon>Arthropoda</taxon>
        <taxon>Hexapoda</taxon>
        <taxon>Insecta</taxon>
        <taxon>Pterygota</taxon>
        <taxon>Neoptera</taxon>
        <taxon>Endopterygota</taxon>
        <taxon>Hymenoptera</taxon>
        <taxon>Siricoidea</taxon>
        <taxon>Siricidae</taxon>
        <taxon>Sirex</taxon>
    </lineage>
</organism>
<dbReference type="GO" id="GO:0007165">
    <property type="term" value="P:signal transduction"/>
    <property type="evidence" value="ECO:0007669"/>
    <property type="project" value="UniProtKB-KW"/>
</dbReference>
<evidence type="ECO:0000256" key="9">
    <source>
        <dbReference type="ARBA" id="ARBA00023224"/>
    </source>
</evidence>
<keyword evidence="3 10" id="KW-0716">Sensory transduction</keyword>
<dbReference type="Pfam" id="PF02949">
    <property type="entry name" value="7tm_6"/>
    <property type="match status" value="1"/>
</dbReference>
<evidence type="ECO:0000313" key="11">
    <source>
        <dbReference type="EMBL" id="QHN69148.1"/>
    </source>
</evidence>
<comment type="similarity">
    <text evidence="10">Belongs to the insect chemoreceptor superfamily. Heteromeric odorant receptor channel (TC 1.A.69) family.</text>
</comment>
<reference evidence="11" key="1">
    <citation type="submission" date="2019-04" db="EMBL/GenBank/DDBJ databases">
        <authorList>
            <person name="Guo B."/>
            <person name="Lu P."/>
        </authorList>
    </citation>
    <scope>NUCLEOTIDE SEQUENCE</scope>
</reference>
<evidence type="ECO:0000256" key="6">
    <source>
        <dbReference type="ARBA" id="ARBA00022989"/>
    </source>
</evidence>
<protein>
    <recommendedName>
        <fullName evidence="10">Odorant receptor</fullName>
    </recommendedName>
</protein>
<evidence type="ECO:0000256" key="10">
    <source>
        <dbReference type="RuleBase" id="RU351113"/>
    </source>
</evidence>
<dbReference type="InterPro" id="IPR004117">
    <property type="entry name" value="7tm6_olfct_rcpt"/>
</dbReference>
<evidence type="ECO:0000256" key="5">
    <source>
        <dbReference type="ARBA" id="ARBA00022725"/>
    </source>
</evidence>
<keyword evidence="5 10" id="KW-0552">Olfaction</keyword>
<feature type="transmembrane region" description="Helical" evidence="10">
    <location>
        <begin position="326"/>
        <end position="349"/>
    </location>
</feature>
<evidence type="ECO:0000256" key="3">
    <source>
        <dbReference type="ARBA" id="ARBA00022606"/>
    </source>
</evidence>